<evidence type="ECO:0000256" key="5">
    <source>
        <dbReference type="ARBA" id="ARBA00022741"/>
    </source>
</evidence>
<dbReference type="GeneID" id="57961556"/>
<keyword evidence="8" id="KW-0472">Membrane</keyword>
<evidence type="ECO:0000313" key="11">
    <source>
        <dbReference type="Proteomes" id="UP000013085"/>
    </source>
</evidence>
<dbReference type="CDD" id="cd03215">
    <property type="entry name" value="ABC_Carb_Monos_II"/>
    <property type="match status" value="1"/>
</dbReference>
<evidence type="ECO:0000313" key="10">
    <source>
        <dbReference type="EMBL" id="ENZ13420.1"/>
    </source>
</evidence>
<evidence type="ECO:0000256" key="8">
    <source>
        <dbReference type="ARBA" id="ARBA00023136"/>
    </source>
</evidence>
<dbReference type="GO" id="GO:0005524">
    <property type="term" value="F:ATP binding"/>
    <property type="evidence" value="ECO:0007669"/>
    <property type="project" value="UniProtKB-KW"/>
</dbReference>
<feature type="domain" description="ABC transporter" evidence="9">
    <location>
        <begin position="257"/>
        <end position="505"/>
    </location>
</feature>
<dbReference type="FunFam" id="3.40.50.300:FF:000127">
    <property type="entry name" value="Ribose import ATP-binding protein RbsA"/>
    <property type="match status" value="1"/>
</dbReference>
<proteinExistence type="predicted"/>
<dbReference type="PROSITE" id="PS50893">
    <property type="entry name" value="ABC_TRANSPORTER_2"/>
    <property type="match status" value="2"/>
</dbReference>
<sequence>MSEEYAIELKNITKRFGKVTANDKVCLSVKRGEILSVLGENGSGKTTLMNMISGIYYPDEGQIFVNGKEVTIRSPKDSFALGIGMIHQHFKLVDVLTAAENIILGLSGREILDMKAVSAKINELTAKYGFELDPDQKIYTMSVSQKQTVEIVKLLYRGVDILILDEPTAVLTPQEADKLFAVLRNMREAGHSIIIITHKLHEVLALSDRVSVLRKGQYIGTVYTADATEESLTEMMVGKKVSLNIERPDPVNQERRLMVEGVTCVDKEGVTTLDHASFTAYSGEILGIAGIAGSGQRELLESIAGLQPMAGGTITYYPPEGGEKQLSGMSASAINKLGVKLSFVPEDRLGMGLVGAMDMTDNMMLRGYRRGRSVFTDRKTPKSLAEQIIEELEIVTPGVTTPVRRLSGGNVQKVLVGREISSNPKVLMVAYPVRGLDINSSYTIYHLLNEQKKQGAAVICVGEDLDVLLELCDRILVLCAGQVNGVVDGRTATKEQVGLMMTRTGGGLSE</sequence>
<dbReference type="InterPro" id="IPR003593">
    <property type="entry name" value="AAA+_ATPase"/>
</dbReference>
<dbReference type="EMBL" id="AGYR01000033">
    <property type="protein sequence ID" value="ENZ13420.1"/>
    <property type="molecule type" value="Genomic_DNA"/>
</dbReference>
<keyword evidence="4" id="KW-0677">Repeat</keyword>
<keyword evidence="3" id="KW-1003">Cell membrane</keyword>
<keyword evidence="7" id="KW-1278">Translocase</keyword>
<dbReference type="InterPro" id="IPR050107">
    <property type="entry name" value="ABC_carbohydrate_import_ATPase"/>
</dbReference>
<dbReference type="CDD" id="cd03216">
    <property type="entry name" value="ABC_Carb_Monos_I"/>
    <property type="match status" value="1"/>
</dbReference>
<comment type="subcellular location">
    <subcellularLocation>
        <location evidence="1">Cell membrane</location>
        <topology evidence="1">Peripheral membrane protein</topology>
    </subcellularLocation>
</comment>
<evidence type="ECO:0000256" key="3">
    <source>
        <dbReference type="ARBA" id="ARBA00022475"/>
    </source>
</evidence>
<dbReference type="Pfam" id="PF00005">
    <property type="entry name" value="ABC_tran"/>
    <property type="match status" value="2"/>
</dbReference>
<dbReference type="Gene3D" id="3.40.50.300">
    <property type="entry name" value="P-loop containing nucleotide triphosphate hydrolases"/>
    <property type="match status" value="2"/>
</dbReference>
<protein>
    <submittedName>
        <fullName evidence="10">Sugar ABC transporter ATP-binding protein</fullName>
    </submittedName>
</protein>
<evidence type="ECO:0000256" key="2">
    <source>
        <dbReference type="ARBA" id="ARBA00022448"/>
    </source>
</evidence>
<reference evidence="10 11" key="1">
    <citation type="submission" date="2013-01" db="EMBL/GenBank/DDBJ databases">
        <title>The Genome Sequence of Clostridium clostridioforme 90A8.</title>
        <authorList>
            <consortium name="The Broad Institute Genome Sequencing Platform"/>
            <person name="Earl A."/>
            <person name="Ward D."/>
            <person name="Feldgarden M."/>
            <person name="Gevers D."/>
            <person name="Courvalin P."/>
            <person name="Lambert T."/>
            <person name="Walker B."/>
            <person name="Young S.K."/>
            <person name="Zeng Q."/>
            <person name="Gargeya S."/>
            <person name="Fitzgerald M."/>
            <person name="Haas B."/>
            <person name="Abouelleil A."/>
            <person name="Alvarado L."/>
            <person name="Arachchi H.M."/>
            <person name="Berlin A.M."/>
            <person name="Chapman S.B."/>
            <person name="Dewar J."/>
            <person name="Goldberg J."/>
            <person name="Griggs A."/>
            <person name="Gujja S."/>
            <person name="Hansen M."/>
            <person name="Howarth C."/>
            <person name="Imamovic A."/>
            <person name="Larimer J."/>
            <person name="McCowan C."/>
            <person name="Murphy C."/>
            <person name="Neiman D."/>
            <person name="Pearson M."/>
            <person name="Priest M."/>
            <person name="Roberts A."/>
            <person name="Saif S."/>
            <person name="Shea T."/>
            <person name="Sisk P."/>
            <person name="Sykes S."/>
            <person name="Wortman J."/>
            <person name="Nusbaum C."/>
            <person name="Birren B."/>
        </authorList>
    </citation>
    <scope>NUCLEOTIDE SEQUENCE [LARGE SCALE GENOMIC DNA]</scope>
    <source>
        <strain evidence="10 11">90A8</strain>
    </source>
</reference>
<evidence type="ECO:0000256" key="7">
    <source>
        <dbReference type="ARBA" id="ARBA00022967"/>
    </source>
</evidence>
<dbReference type="AlphaFoldDB" id="A0A0E2H9M0"/>
<keyword evidence="2" id="KW-0813">Transport</keyword>
<dbReference type="Proteomes" id="UP000013085">
    <property type="component" value="Unassembled WGS sequence"/>
</dbReference>
<accession>A0A0E2H9M0</accession>
<dbReference type="SMART" id="SM00382">
    <property type="entry name" value="AAA"/>
    <property type="match status" value="1"/>
</dbReference>
<keyword evidence="5" id="KW-0547">Nucleotide-binding</keyword>
<organism evidence="10 11">
    <name type="scientific">[Clostridium] clostridioforme 90A8</name>
    <dbReference type="NCBI Taxonomy" id="999408"/>
    <lineage>
        <taxon>Bacteria</taxon>
        <taxon>Bacillati</taxon>
        <taxon>Bacillota</taxon>
        <taxon>Clostridia</taxon>
        <taxon>Lachnospirales</taxon>
        <taxon>Lachnospiraceae</taxon>
        <taxon>Enterocloster</taxon>
    </lineage>
</organism>
<dbReference type="PANTHER" id="PTHR43790:SF4">
    <property type="entry name" value="GUANOSINE IMPORT ATP-BINDING PROTEIN NUPO"/>
    <property type="match status" value="1"/>
</dbReference>
<gene>
    <name evidence="10" type="ORF">HMPREF1090_02925</name>
</gene>
<evidence type="ECO:0000256" key="4">
    <source>
        <dbReference type="ARBA" id="ARBA00022737"/>
    </source>
</evidence>
<dbReference type="InterPro" id="IPR003439">
    <property type="entry name" value="ABC_transporter-like_ATP-bd"/>
</dbReference>
<dbReference type="RefSeq" id="WP_002588260.1">
    <property type="nucleotide sequence ID" value="NZ_KB851022.1"/>
</dbReference>
<dbReference type="InterPro" id="IPR027417">
    <property type="entry name" value="P-loop_NTPase"/>
</dbReference>
<keyword evidence="6 10" id="KW-0067">ATP-binding</keyword>
<dbReference type="PATRIC" id="fig|999408.3.peg.3162"/>
<dbReference type="GO" id="GO:0016887">
    <property type="term" value="F:ATP hydrolysis activity"/>
    <property type="evidence" value="ECO:0007669"/>
    <property type="project" value="InterPro"/>
</dbReference>
<evidence type="ECO:0000256" key="6">
    <source>
        <dbReference type="ARBA" id="ARBA00022840"/>
    </source>
</evidence>
<feature type="domain" description="ABC transporter" evidence="9">
    <location>
        <begin position="7"/>
        <end position="240"/>
    </location>
</feature>
<evidence type="ECO:0000256" key="1">
    <source>
        <dbReference type="ARBA" id="ARBA00004202"/>
    </source>
</evidence>
<name>A0A0E2H9M0_9FIRM</name>
<dbReference type="PANTHER" id="PTHR43790">
    <property type="entry name" value="CARBOHYDRATE TRANSPORT ATP-BINDING PROTEIN MG119-RELATED"/>
    <property type="match status" value="1"/>
</dbReference>
<dbReference type="SUPFAM" id="SSF52540">
    <property type="entry name" value="P-loop containing nucleoside triphosphate hydrolases"/>
    <property type="match status" value="2"/>
</dbReference>
<comment type="caution">
    <text evidence="10">The sequence shown here is derived from an EMBL/GenBank/DDBJ whole genome shotgun (WGS) entry which is preliminary data.</text>
</comment>
<evidence type="ECO:0000259" key="9">
    <source>
        <dbReference type="PROSITE" id="PS50893"/>
    </source>
</evidence>
<dbReference type="GO" id="GO:0005886">
    <property type="term" value="C:plasma membrane"/>
    <property type="evidence" value="ECO:0007669"/>
    <property type="project" value="UniProtKB-SubCell"/>
</dbReference>
<dbReference type="HOGENOM" id="CLU_000604_92_0_9"/>